<dbReference type="EMBL" id="LUUG01000109">
    <property type="protein sequence ID" value="OAH98375.1"/>
    <property type="molecule type" value="Genomic_DNA"/>
</dbReference>
<protein>
    <recommendedName>
        <fullName evidence="5">HPr-rel-A system PqqD family protein</fullName>
    </recommendedName>
</protein>
<proteinExistence type="predicted"/>
<sequence>MKWNICQHFRVQLLVFDDQVVLFHHGSGETHLLDRKASFILSIILDSKVPITESVLSIRAIDEGLENFDQQSLMGILDALQNLQIIEKI</sequence>
<evidence type="ECO:0000313" key="1">
    <source>
        <dbReference type="EMBL" id="OAH98375.1"/>
    </source>
</evidence>
<dbReference type="InterPro" id="IPR027599">
    <property type="entry name" value="PqqD-rel_X"/>
</dbReference>
<gene>
    <name evidence="1" type="ORF">A1332_20495</name>
    <name evidence="2" type="ORF">A1353_09355</name>
</gene>
<dbReference type="Proteomes" id="UP000077763">
    <property type="component" value="Unassembled WGS sequence"/>
</dbReference>
<evidence type="ECO:0000313" key="2">
    <source>
        <dbReference type="EMBL" id="OAI06421.1"/>
    </source>
</evidence>
<name>A0A177MLC2_METMH</name>
<dbReference type="Proteomes" id="UP000078090">
    <property type="component" value="Unassembled WGS sequence"/>
</dbReference>
<organism evidence="2 3">
    <name type="scientific">Methylomonas methanica</name>
    <dbReference type="NCBI Taxonomy" id="421"/>
    <lineage>
        <taxon>Bacteria</taxon>
        <taxon>Pseudomonadati</taxon>
        <taxon>Pseudomonadota</taxon>
        <taxon>Gammaproteobacteria</taxon>
        <taxon>Methylococcales</taxon>
        <taxon>Methylococcaceae</taxon>
        <taxon>Methylomonas</taxon>
    </lineage>
</organism>
<evidence type="ECO:0000313" key="3">
    <source>
        <dbReference type="Proteomes" id="UP000077763"/>
    </source>
</evidence>
<accession>A0A177MLC2</accession>
<comment type="caution">
    <text evidence="2">The sequence shown here is derived from an EMBL/GenBank/DDBJ whole genome shotgun (WGS) entry which is preliminary data.</text>
</comment>
<dbReference type="AlphaFoldDB" id="A0A177MLC2"/>
<evidence type="ECO:0000313" key="4">
    <source>
        <dbReference type="Proteomes" id="UP000078090"/>
    </source>
</evidence>
<dbReference type="NCBIfam" id="TIGR04353">
    <property type="entry name" value="PqqD_rel_X"/>
    <property type="match status" value="1"/>
</dbReference>
<reference evidence="3 4" key="1">
    <citation type="submission" date="2016-03" db="EMBL/GenBank/DDBJ databases">
        <authorList>
            <person name="Ploux O."/>
        </authorList>
    </citation>
    <scope>NUCLEOTIDE SEQUENCE [LARGE SCALE GENOMIC DNA]</scope>
    <source>
        <strain evidence="1 4">R-45363</strain>
        <strain evidence="2 3">R-45371</strain>
    </source>
</reference>
<evidence type="ECO:0008006" key="5">
    <source>
        <dbReference type="Google" id="ProtNLM"/>
    </source>
</evidence>
<dbReference type="EMBL" id="LUUH01000036">
    <property type="protein sequence ID" value="OAI06421.1"/>
    <property type="molecule type" value="Genomic_DNA"/>
</dbReference>